<sequence>MLFLSNMAGAVRKIYAKLSDFLKNRRGSPLLEEGMLIALAVMTLAVVFSIVLGILGGIQKAVEDAGFTTDNFMSSLNDLWSKILAFLGFQT</sequence>
<protein>
    <recommendedName>
        <fullName evidence="4">Flagellin</fullName>
    </recommendedName>
</protein>
<organism evidence="2 3">
    <name type="scientific">Thermoproteota archaeon</name>
    <dbReference type="NCBI Taxonomy" id="2056631"/>
    <lineage>
        <taxon>Archaea</taxon>
        <taxon>Thermoproteota</taxon>
    </lineage>
</organism>
<proteinExistence type="predicted"/>
<keyword evidence="1" id="KW-0812">Transmembrane</keyword>
<evidence type="ECO:0000313" key="2">
    <source>
        <dbReference type="EMBL" id="RLE52145.1"/>
    </source>
</evidence>
<dbReference type="Proteomes" id="UP000268446">
    <property type="component" value="Unassembled WGS sequence"/>
</dbReference>
<dbReference type="AlphaFoldDB" id="A0A497EY53"/>
<name>A0A497EY53_9CREN</name>
<accession>A0A497EY53</accession>
<keyword evidence="1" id="KW-1133">Transmembrane helix</keyword>
<evidence type="ECO:0008006" key="4">
    <source>
        <dbReference type="Google" id="ProtNLM"/>
    </source>
</evidence>
<evidence type="ECO:0000313" key="3">
    <source>
        <dbReference type="Proteomes" id="UP000268446"/>
    </source>
</evidence>
<gene>
    <name evidence="2" type="ORF">DRJ20_00735</name>
</gene>
<comment type="caution">
    <text evidence="2">The sequence shown here is derived from an EMBL/GenBank/DDBJ whole genome shotgun (WGS) entry which is preliminary data.</text>
</comment>
<evidence type="ECO:0000256" key="1">
    <source>
        <dbReference type="SAM" id="Phobius"/>
    </source>
</evidence>
<dbReference type="EMBL" id="QMQZ01000011">
    <property type="protein sequence ID" value="RLE52145.1"/>
    <property type="molecule type" value="Genomic_DNA"/>
</dbReference>
<feature type="transmembrane region" description="Helical" evidence="1">
    <location>
        <begin position="35"/>
        <end position="55"/>
    </location>
</feature>
<reference evidence="2 3" key="1">
    <citation type="submission" date="2018-06" db="EMBL/GenBank/DDBJ databases">
        <title>Extensive metabolic versatility and redundancy in microbially diverse, dynamic hydrothermal sediments.</title>
        <authorList>
            <person name="Dombrowski N."/>
            <person name="Teske A."/>
            <person name="Baker B.J."/>
        </authorList>
    </citation>
    <scope>NUCLEOTIDE SEQUENCE [LARGE SCALE GENOMIC DNA]</scope>
    <source>
        <strain evidence="2">B29_G17</strain>
    </source>
</reference>
<keyword evidence="1" id="KW-0472">Membrane</keyword>